<gene>
    <name evidence="2" type="ORF">BG55_18865</name>
</gene>
<dbReference type="EMBL" id="JFHN01000066">
    <property type="protein sequence ID" value="EXU74136.1"/>
    <property type="molecule type" value="Genomic_DNA"/>
</dbReference>
<keyword evidence="3" id="KW-1185">Reference proteome</keyword>
<evidence type="ECO:0000313" key="3">
    <source>
        <dbReference type="Proteomes" id="UP000019918"/>
    </source>
</evidence>
<evidence type="ECO:0008006" key="4">
    <source>
        <dbReference type="Google" id="ProtNLM"/>
    </source>
</evidence>
<dbReference type="Proteomes" id="UP000019918">
    <property type="component" value="Unassembled WGS sequence"/>
</dbReference>
<proteinExistence type="predicted"/>
<accession>A0A014LX22</accession>
<sequence length="144" mass="15700">MKYKNPMVMLLLLIFGGCAHSSQLNSITILLDASKLKAAGFTDGETGEVYTDLYGDGSKDSIEYTYSDSTPPGTCAQADCSASLNESPMMTFEIKMHDGKSVDASYMCTSLGVSENKHKGMRDIFCGPNYILKWNGDEYDTGDE</sequence>
<dbReference type="AlphaFoldDB" id="A0A014LX22"/>
<dbReference type="PROSITE" id="PS51257">
    <property type="entry name" value="PROKAR_LIPOPROTEIN"/>
    <property type="match status" value="1"/>
</dbReference>
<protein>
    <recommendedName>
        <fullName evidence="4">Lipoprotein</fullName>
    </recommendedName>
</protein>
<feature type="chain" id="PRO_5001471812" description="Lipoprotein" evidence="1">
    <location>
        <begin position="22"/>
        <end position="144"/>
    </location>
</feature>
<comment type="caution">
    <text evidence="2">The sequence shown here is derived from an EMBL/GenBank/DDBJ whole genome shotgun (WGS) entry which is preliminary data.</text>
</comment>
<dbReference type="STRING" id="69222.BG55_18865"/>
<feature type="signal peptide" evidence="1">
    <location>
        <begin position="1"/>
        <end position="21"/>
    </location>
</feature>
<evidence type="ECO:0000256" key="1">
    <source>
        <dbReference type="SAM" id="SignalP"/>
    </source>
</evidence>
<dbReference type="RefSeq" id="WP_034940256.1">
    <property type="nucleotide sequence ID" value="NZ_JFHN01000066.1"/>
</dbReference>
<name>A0A014LX22_9GAMM</name>
<reference evidence="2 3" key="1">
    <citation type="submission" date="2014-02" db="EMBL/GenBank/DDBJ databases">
        <title>Draft genome of Erwinia mallotivora strain BT-MARDI, a papaya dieback pathogen.</title>
        <authorList>
            <person name="Redzuan R."/>
            <person name="Abu Bakar N."/>
            <person name="Badrun R."/>
            <person name="Mohd Raih M.F."/>
            <person name="Rozano L."/>
            <person name="Mat Amin N."/>
        </authorList>
    </citation>
    <scope>NUCLEOTIDE SEQUENCE [LARGE SCALE GENOMIC DNA]</scope>
    <source>
        <strain evidence="2 3">BT-MARDI</strain>
    </source>
</reference>
<keyword evidence="1" id="KW-0732">Signal</keyword>
<evidence type="ECO:0000313" key="2">
    <source>
        <dbReference type="EMBL" id="EXU74136.1"/>
    </source>
</evidence>
<organism evidence="2 3">
    <name type="scientific">Erwinia mallotivora</name>
    <dbReference type="NCBI Taxonomy" id="69222"/>
    <lineage>
        <taxon>Bacteria</taxon>
        <taxon>Pseudomonadati</taxon>
        <taxon>Pseudomonadota</taxon>
        <taxon>Gammaproteobacteria</taxon>
        <taxon>Enterobacterales</taxon>
        <taxon>Erwiniaceae</taxon>
        <taxon>Erwinia</taxon>
    </lineage>
</organism>
<dbReference type="OrthoDB" id="6623421at2"/>